<dbReference type="KEGG" id="aarg:Aargi30884_01810"/>
<dbReference type="PANTHER" id="PTHR21666:SF289">
    <property type="entry name" value="L-ALA--D-GLU ENDOPEPTIDASE"/>
    <property type="match status" value="1"/>
</dbReference>
<name>A0A6N4TEB5_9FIRM</name>
<dbReference type="InterPro" id="IPR011055">
    <property type="entry name" value="Dup_hybrid_motif"/>
</dbReference>
<evidence type="ECO:0000259" key="3">
    <source>
        <dbReference type="Pfam" id="PF01551"/>
    </source>
</evidence>
<dbReference type="Gene3D" id="2.70.70.10">
    <property type="entry name" value="Glucose Permease (Domain IIA)"/>
    <property type="match status" value="2"/>
</dbReference>
<dbReference type="InterPro" id="IPR047194">
    <property type="entry name" value="CwlT-like_lysozyme"/>
</dbReference>
<keyword evidence="2" id="KW-0812">Transmembrane</keyword>
<feature type="domain" description="CwlT-like lysozyme" evidence="4">
    <location>
        <begin position="304"/>
        <end position="451"/>
    </location>
</feature>
<sequence length="596" mass="67148">MIWSTAAKVAISALDEKYNLKGKVAIILMGLILFPVLVVMCFFGGDSDAAEEPYQKAFKELGCGDEYTYQLDDIRLLEAYILEAKETDEEPKYEEIKERMENDYLHISSSSNVCLLYSDEELVDMLIKKYHVSKSYKQEIMDALKQIRNGRENFSYPIKGTILSRYSEEQPGIVMHRETQKEKIAASASGKVVSVSSSNDSYKYGDDISVKKGLTIKIEHQIRRSVDKESGEYDDTTMYSIYTNVKNIKVAAGDEVMQGDELGMMAEDTMYFQLMEKKKYVDPSKYIYDPGTELGDYANVLNPEVLRYSEYIQKYMKKIGMKDEFLNVVLCVMQIESGGKGTDPMQSSECPENTRYPNKPNGITDPFYSIQCGVRYLNKCMEEAGVKDKDDIKKLQLAAQGYNFGNGYISWAKLRGGYSYENALEFSRMQADSHGWNSYGDPMYGLKFYNVYTSTSSADAGNLKFIYPMKDHMMISAGYGPYDPFGTGSTMHWGVDFPAPTGTPYTACEAGIVTYAGYNEAGGLMIMIQHNATYTTLYDHSSKLKVKIGQHVKKGEVIGYVGTTGNVTGPHVHLELRKTVDGVTQRIDILPYLNRP</sequence>
<keyword evidence="2" id="KW-1133">Transmembrane helix</keyword>
<feature type="domain" description="M23ase beta-sheet core" evidence="3">
    <location>
        <begin position="491"/>
        <end position="579"/>
    </location>
</feature>
<dbReference type="RefSeq" id="WP_163051272.1">
    <property type="nucleotide sequence ID" value="NZ_AP019695.1"/>
</dbReference>
<keyword evidence="2" id="KW-0472">Membrane</keyword>
<dbReference type="InterPro" id="IPR050570">
    <property type="entry name" value="Cell_wall_metabolism_enzyme"/>
</dbReference>
<evidence type="ECO:0000313" key="6">
    <source>
        <dbReference type="Proteomes" id="UP000464754"/>
    </source>
</evidence>
<keyword evidence="1" id="KW-0732">Signal</keyword>
<evidence type="ECO:0000256" key="1">
    <source>
        <dbReference type="ARBA" id="ARBA00022729"/>
    </source>
</evidence>
<dbReference type="SUPFAM" id="SSF53955">
    <property type="entry name" value="Lysozyme-like"/>
    <property type="match status" value="1"/>
</dbReference>
<organism evidence="5 6">
    <name type="scientific">Amedibacterium intestinale</name>
    <dbReference type="NCBI Taxonomy" id="2583452"/>
    <lineage>
        <taxon>Bacteria</taxon>
        <taxon>Bacillati</taxon>
        <taxon>Bacillota</taxon>
        <taxon>Erysipelotrichia</taxon>
        <taxon>Erysipelotrichales</taxon>
        <taxon>Erysipelotrichaceae</taxon>
        <taxon>Amedibacterium</taxon>
    </lineage>
</organism>
<dbReference type="EMBL" id="AP019695">
    <property type="protein sequence ID" value="BBK21278.1"/>
    <property type="molecule type" value="Genomic_DNA"/>
</dbReference>
<proteinExistence type="predicted"/>
<dbReference type="GO" id="GO:0004222">
    <property type="term" value="F:metalloendopeptidase activity"/>
    <property type="evidence" value="ECO:0007669"/>
    <property type="project" value="TreeGrafter"/>
</dbReference>
<evidence type="ECO:0000256" key="2">
    <source>
        <dbReference type="SAM" id="Phobius"/>
    </source>
</evidence>
<dbReference type="Pfam" id="PF01551">
    <property type="entry name" value="Peptidase_M23"/>
    <property type="match status" value="1"/>
</dbReference>
<keyword evidence="6" id="KW-1185">Reference proteome</keyword>
<dbReference type="CDD" id="cd16891">
    <property type="entry name" value="CwlT-like"/>
    <property type="match status" value="1"/>
</dbReference>
<gene>
    <name evidence="5" type="ORF">Aargi30884_01810</name>
</gene>
<dbReference type="Pfam" id="PF13702">
    <property type="entry name" value="Lysozyme_like"/>
    <property type="match status" value="1"/>
</dbReference>
<evidence type="ECO:0000259" key="4">
    <source>
        <dbReference type="Pfam" id="PF13702"/>
    </source>
</evidence>
<dbReference type="Proteomes" id="UP000464754">
    <property type="component" value="Chromosome"/>
</dbReference>
<dbReference type="PANTHER" id="PTHR21666">
    <property type="entry name" value="PEPTIDASE-RELATED"/>
    <property type="match status" value="1"/>
</dbReference>
<accession>A0A6N4TEB5</accession>
<dbReference type="SUPFAM" id="SSF51261">
    <property type="entry name" value="Duplicated hybrid motif"/>
    <property type="match status" value="2"/>
</dbReference>
<dbReference type="AlphaFoldDB" id="A0A6N4TEB5"/>
<dbReference type="InterPro" id="IPR016047">
    <property type="entry name" value="M23ase_b-sheet_dom"/>
</dbReference>
<dbReference type="InterPro" id="IPR023346">
    <property type="entry name" value="Lysozyme-like_dom_sf"/>
</dbReference>
<dbReference type="CDD" id="cd12797">
    <property type="entry name" value="M23_peptidase"/>
    <property type="match status" value="1"/>
</dbReference>
<reference evidence="6" key="1">
    <citation type="submission" date="2019-05" db="EMBL/GenBank/DDBJ databases">
        <title>Complete genome sequencing of Absiella argi strain JCM 30884.</title>
        <authorList>
            <person name="Sakamoto M."/>
            <person name="Murakami T."/>
            <person name="Mori H."/>
        </authorList>
    </citation>
    <scope>NUCLEOTIDE SEQUENCE [LARGE SCALE GENOMIC DNA]</scope>
    <source>
        <strain evidence="6">JCM 30884</strain>
    </source>
</reference>
<evidence type="ECO:0000313" key="5">
    <source>
        <dbReference type="EMBL" id="BBK21278.1"/>
    </source>
</evidence>
<dbReference type="Gene3D" id="1.10.530.10">
    <property type="match status" value="1"/>
</dbReference>
<protein>
    <submittedName>
        <fullName evidence="5">Uncharacterized protein</fullName>
    </submittedName>
</protein>
<feature type="transmembrane region" description="Helical" evidence="2">
    <location>
        <begin position="24"/>
        <end position="45"/>
    </location>
</feature>